<protein>
    <submittedName>
        <fullName evidence="2">NB-ARC domain-containing protein</fullName>
    </submittedName>
</protein>
<name>A0A9X2VKT0_9PSEU</name>
<dbReference type="InterPro" id="IPR019734">
    <property type="entry name" value="TPR_rpt"/>
</dbReference>
<dbReference type="SUPFAM" id="SSF48452">
    <property type="entry name" value="TPR-like"/>
    <property type="match status" value="2"/>
</dbReference>
<dbReference type="PRINTS" id="PR00364">
    <property type="entry name" value="DISEASERSIST"/>
</dbReference>
<evidence type="ECO:0000256" key="1">
    <source>
        <dbReference type="SAM" id="Phobius"/>
    </source>
</evidence>
<dbReference type="SUPFAM" id="SSF52540">
    <property type="entry name" value="P-loop containing nucleoside triphosphate hydrolases"/>
    <property type="match status" value="1"/>
</dbReference>
<keyword evidence="3" id="KW-1185">Reference proteome</keyword>
<dbReference type="Gene3D" id="1.25.40.10">
    <property type="entry name" value="Tetratricopeptide repeat domain"/>
    <property type="match status" value="2"/>
</dbReference>
<keyword evidence="1" id="KW-0812">Transmembrane</keyword>
<dbReference type="Gene3D" id="3.40.50.300">
    <property type="entry name" value="P-loop containing nucleotide triphosphate hydrolases"/>
    <property type="match status" value="1"/>
</dbReference>
<dbReference type="SMART" id="SM00028">
    <property type="entry name" value="TPR"/>
    <property type="match status" value="5"/>
</dbReference>
<keyword evidence="1" id="KW-1133">Transmembrane helix</keyword>
<dbReference type="Proteomes" id="UP001141259">
    <property type="component" value="Unassembled WGS sequence"/>
</dbReference>
<gene>
    <name evidence="2" type="ORF">NZH93_13830</name>
</gene>
<keyword evidence="1" id="KW-0472">Membrane</keyword>
<reference evidence="2" key="1">
    <citation type="submission" date="2022-08" db="EMBL/GenBank/DDBJ databases">
        <authorList>
            <person name="Tistechok S."/>
            <person name="Samborskyy M."/>
            <person name="Roman I."/>
        </authorList>
    </citation>
    <scope>NUCLEOTIDE SEQUENCE</scope>
    <source>
        <strain evidence="2">DSM 103496</strain>
    </source>
</reference>
<evidence type="ECO:0000313" key="3">
    <source>
        <dbReference type="Proteomes" id="UP001141259"/>
    </source>
</evidence>
<sequence length="849" mass="91013">MVDHDRVRNTVGGRVENSVIVQAGRIEGGLHLHLPPGPPAVVTPLAGLGEAAPELFVGRVDEQARLLRELEAERSGEVVVVSAVAGMGGVGKTALGKRVGAVAVDRGWFTGGAFLVDLRGYDPDGHRVAAHTLFGPLLRALGVRDDTVPATEPEQAAAYHRVLDGLAHQGRRVLLVLDNASSGDQVRDLLPRHRAHRAVVTTRETFALPGARTLELDLFTDADALALLERSIAARCPGDTRVTAEPERAARLVALCGRLPLAVEITAALLADDPDQPLAELADELERAASTVTVLRRGEQAVAATFDLSWGRLLNRDPLAARLLGLLTLNPGPDLSTEAAVALAEDEAVRPRLRTLRHTHLLQRVNGRWVLHDLIRDYVRHRVPDDDAARTRLLEHYARAATDADHHWLDAERANLLTAVPLAAGAGRHPVVLALATALDPFLSARHHTTERVAVAEHGLTAARGLGDAAAEVAALTRVGHALCSTGRTDAGIVALQRVVELRPDVDGLITLGIALRSAKRWDEAFATFDEAQRACHDDRGVAQVRMSRAIALLGAARTAEAVVETRAAVELWRGLDEAELCVALSTLGYVLLAANHLLDATEALREAVERAHGLGLADVEAGALVNVAVATAMLGRPRAAAAAYGAAISVYRSHGHEDDAARTEVGYAYFLAWRGRLDAAITLLGRTIDDFAARGDRQGEGDARMVRNRVHVWARRHAEAALDRERALDLFRAAGDPHRERLASGESGRSVYEADLPPRYTSNTPREPERVSWRGGVWATGLLVVLGVIAYSVGPWWALAVACAFGVVVLVVVAKGLREAMPAIVDQVAQREREVVAHRIGALGPEVP</sequence>
<dbReference type="PANTHER" id="PTHR47691">
    <property type="entry name" value="REGULATOR-RELATED"/>
    <property type="match status" value="1"/>
</dbReference>
<accession>A0A9X2VKT0</accession>
<comment type="caution">
    <text evidence="2">The sequence shown here is derived from an EMBL/GenBank/DDBJ whole genome shotgun (WGS) entry which is preliminary data.</text>
</comment>
<dbReference type="RefSeq" id="WP_259623443.1">
    <property type="nucleotide sequence ID" value="NZ_JANYMP010000005.1"/>
</dbReference>
<dbReference type="EMBL" id="JANYMP010000005">
    <property type="protein sequence ID" value="MCS7477939.1"/>
    <property type="molecule type" value="Genomic_DNA"/>
</dbReference>
<feature type="transmembrane region" description="Helical" evidence="1">
    <location>
        <begin position="797"/>
        <end position="815"/>
    </location>
</feature>
<proteinExistence type="predicted"/>
<dbReference type="GO" id="GO:0043531">
    <property type="term" value="F:ADP binding"/>
    <property type="evidence" value="ECO:0007669"/>
    <property type="project" value="InterPro"/>
</dbReference>
<dbReference type="InterPro" id="IPR011990">
    <property type="entry name" value="TPR-like_helical_dom_sf"/>
</dbReference>
<evidence type="ECO:0000313" key="2">
    <source>
        <dbReference type="EMBL" id="MCS7477939.1"/>
    </source>
</evidence>
<dbReference type="InterPro" id="IPR027417">
    <property type="entry name" value="P-loop_NTPase"/>
</dbReference>
<organism evidence="2 3">
    <name type="scientific">Umezawaea endophytica</name>
    <dbReference type="NCBI Taxonomy" id="1654476"/>
    <lineage>
        <taxon>Bacteria</taxon>
        <taxon>Bacillati</taxon>
        <taxon>Actinomycetota</taxon>
        <taxon>Actinomycetes</taxon>
        <taxon>Pseudonocardiales</taxon>
        <taxon>Pseudonocardiaceae</taxon>
        <taxon>Umezawaea</taxon>
    </lineage>
</organism>
<dbReference type="PANTHER" id="PTHR47691:SF3">
    <property type="entry name" value="HTH-TYPE TRANSCRIPTIONAL REGULATOR RV0890C-RELATED"/>
    <property type="match status" value="1"/>
</dbReference>
<dbReference type="AlphaFoldDB" id="A0A9X2VKT0"/>